<dbReference type="GO" id="GO:0016846">
    <property type="term" value="F:carbon-sulfur lyase activity"/>
    <property type="evidence" value="ECO:0007669"/>
    <property type="project" value="InterPro"/>
</dbReference>
<keyword evidence="3" id="KW-0862">Zinc</keyword>
<gene>
    <name evidence="6" type="ORF">AKJ09_08270</name>
</gene>
<keyword evidence="4" id="KW-0456">Lyase</keyword>
<evidence type="ECO:0000256" key="2">
    <source>
        <dbReference type="ARBA" id="ARBA00022723"/>
    </source>
</evidence>
<dbReference type="KEGG" id="llu:AKJ09_08270"/>
<dbReference type="Proteomes" id="UP000064967">
    <property type="component" value="Chromosome"/>
</dbReference>
<evidence type="ECO:0000256" key="4">
    <source>
        <dbReference type="ARBA" id="ARBA00023239"/>
    </source>
</evidence>
<organism evidence="6 7">
    <name type="scientific">Labilithrix luteola</name>
    <dbReference type="NCBI Taxonomy" id="1391654"/>
    <lineage>
        <taxon>Bacteria</taxon>
        <taxon>Pseudomonadati</taxon>
        <taxon>Myxococcota</taxon>
        <taxon>Polyangia</taxon>
        <taxon>Polyangiales</taxon>
        <taxon>Labilitrichaceae</taxon>
        <taxon>Labilithrix</taxon>
    </lineage>
</organism>
<dbReference type="Gene3D" id="3.90.1590.10">
    <property type="entry name" value="glutathione-dependent formaldehyde- activating enzyme (gfa)"/>
    <property type="match status" value="1"/>
</dbReference>
<dbReference type="PANTHER" id="PTHR33337:SF40">
    <property type="entry name" value="CENP-V_GFA DOMAIN-CONTAINING PROTEIN-RELATED"/>
    <property type="match status" value="1"/>
</dbReference>
<protein>
    <submittedName>
        <fullName evidence="6">Gfa-like protein</fullName>
    </submittedName>
</protein>
<dbReference type="PANTHER" id="PTHR33337">
    <property type="entry name" value="GFA DOMAIN-CONTAINING PROTEIN"/>
    <property type="match status" value="1"/>
</dbReference>
<evidence type="ECO:0000313" key="7">
    <source>
        <dbReference type="Proteomes" id="UP000064967"/>
    </source>
</evidence>
<reference evidence="6 7" key="1">
    <citation type="submission" date="2015-08" db="EMBL/GenBank/DDBJ databases">
        <authorList>
            <person name="Babu N.S."/>
            <person name="Beckwith C.J."/>
            <person name="Beseler K.G."/>
            <person name="Brison A."/>
            <person name="Carone J.V."/>
            <person name="Caskin T.P."/>
            <person name="Diamond M."/>
            <person name="Durham M.E."/>
            <person name="Foxe J.M."/>
            <person name="Go M."/>
            <person name="Henderson B.A."/>
            <person name="Jones I.B."/>
            <person name="McGettigan J.A."/>
            <person name="Micheletti S.J."/>
            <person name="Nasrallah M.E."/>
            <person name="Ortiz D."/>
            <person name="Piller C.R."/>
            <person name="Privatt S.R."/>
            <person name="Schneider S.L."/>
            <person name="Sharp S."/>
            <person name="Smith T.C."/>
            <person name="Stanton J.D."/>
            <person name="Ullery H.E."/>
            <person name="Wilson R.J."/>
            <person name="Serrano M.G."/>
            <person name="Buck G."/>
            <person name="Lee V."/>
            <person name="Wang Y."/>
            <person name="Carvalho R."/>
            <person name="Voegtly L."/>
            <person name="Shi R."/>
            <person name="Duckworth R."/>
            <person name="Johnson A."/>
            <person name="Loviza R."/>
            <person name="Walstead R."/>
            <person name="Shah Z."/>
            <person name="Kiflezghi M."/>
            <person name="Wade K."/>
            <person name="Ball S.L."/>
            <person name="Bradley K.W."/>
            <person name="Asai D.J."/>
            <person name="Bowman C.A."/>
            <person name="Russell D.A."/>
            <person name="Pope W.H."/>
            <person name="Jacobs-Sera D."/>
            <person name="Hendrix R.W."/>
            <person name="Hatfull G.F."/>
        </authorList>
    </citation>
    <scope>NUCLEOTIDE SEQUENCE [LARGE SCALE GENOMIC DNA]</scope>
    <source>
        <strain evidence="6 7">DSM 27648</strain>
    </source>
</reference>
<dbReference type="RefSeq" id="WP_146652677.1">
    <property type="nucleotide sequence ID" value="NZ_CP012333.1"/>
</dbReference>
<dbReference type="Pfam" id="PF04828">
    <property type="entry name" value="GFA"/>
    <property type="match status" value="1"/>
</dbReference>
<keyword evidence="7" id="KW-1185">Reference proteome</keyword>
<evidence type="ECO:0000313" key="6">
    <source>
        <dbReference type="EMBL" id="AKV01607.1"/>
    </source>
</evidence>
<dbReference type="EMBL" id="CP012333">
    <property type="protein sequence ID" value="AKV01607.1"/>
    <property type="molecule type" value="Genomic_DNA"/>
</dbReference>
<proteinExistence type="inferred from homology"/>
<dbReference type="AlphaFoldDB" id="A0A0K1Q7G2"/>
<dbReference type="InterPro" id="IPR011057">
    <property type="entry name" value="Mss4-like_sf"/>
</dbReference>
<comment type="similarity">
    <text evidence="1">Belongs to the Gfa family.</text>
</comment>
<evidence type="ECO:0000259" key="5">
    <source>
        <dbReference type="PROSITE" id="PS51891"/>
    </source>
</evidence>
<name>A0A0K1Q7G2_9BACT</name>
<dbReference type="OrthoDB" id="9805575at2"/>
<keyword evidence="2" id="KW-0479">Metal-binding</keyword>
<dbReference type="STRING" id="1391654.AKJ09_08270"/>
<dbReference type="InterPro" id="IPR006913">
    <property type="entry name" value="CENP-V/GFA"/>
</dbReference>
<feature type="domain" description="CENP-V/GFA" evidence="5">
    <location>
        <begin position="4"/>
        <end position="115"/>
    </location>
</feature>
<evidence type="ECO:0000256" key="3">
    <source>
        <dbReference type="ARBA" id="ARBA00022833"/>
    </source>
</evidence>
<dbReference type="PROSITE" id="PS51891">
    <property type="entry name" value="CENP_V_GFA"/>
    <property type="match status" value="1"/>
</dbReference>
<dbReference type="GO" id="GO:0046872">
    <property type="term" value="F:metal ion binding"/>
    <property type="evidence" value="ECO:0007669"/>
    <property type="project" value="UniProtKB-KW"/>
</dbReference>
<dbReference type="SUPFAM" id="SSF51316">
    <property type="entry name" value="Mss4-like"/>
    <property type="match status" value="1"/>
</dbReference>
<sequence>MKAVQGSCLCGDVAFEITGPALRAVHCHCVRCRKARGSATAANLVVGIDGLRFTRGTELLTSYKVPDAKYFTHTFCKACGSSMPRVDEARGIVVIPMGSLDDDPGVRPMGHIFVDSKAPWHEIHDDLPRFGGPPT</sequence>
<evidence type="ECO:0000256" key="1">
    <source>
        <dbReference type="ARBA" id="ARBA00005495"/>
    </source>
</evidence>
<accession>A0A0K1Q7G2</accession>